<feature type="transmembrane region" description="Helical" evidence="5">
    <location>
        <begin position="428"/>
        <end position="447"/>
    </location>
</feature>
<dbReference type="AlphaFoldDB" id="A0A975P282"/>
<protein>
    <submittedName>
        <fullName evidence="7">O-antigen ligase family protein</fullName>
    </submittedName>
</protein>
<dbReference type="EMBL" id="CP076136">
    <property type="protein sequence ID" value="QWG24804.1"/>
    <property type="molecule type" value="Genomic_DNA"/>
</dbReference>
<evidence type="ECO:0000259" key="6">
    <source>
        <dbReference type="Pfam" id="PF04932"/>
    </source>
</evidence>
<organism evidence="7 8">
    <name type="scientific">Bradyrhizobium sediminis</name>
    <dbReference type="NCBI Taxonomy" id="2840469"/>
    <lineage>
        <taxon>Bacteria</taxon>
        <taxon>Pseudomonadati</taxon>
        <taxon>Pseudomonadota</taxon>
        <taxon>Alphaproteobacteria</taxon>
        <taxon>Hyphomicrobiales</taxon>
        <taxon>Nitrobacteraceae</taxon>
        <taxon>Bradyrhizobium</taxon>
    </lineage>
</organism>
<evidence type="ECO:0000256" key="2">
    <source>
        <dbReference type="ARBA" id="ARBA00022692"/>
    </source>
</evidence>
<feature type="domain" description="O-antigen ligase-related" evidence="6">
    <location>
        <begin position="205"/>
        <end position="372"/>
    </location>
</feature>
<name>A0A975P282_9BRAD</name>
<feature type="transmembrane region" description="Helical" evidence="5">
    <location>
        <begin position="139"/>
        <end position="156"/>
    </location>
</feature>
<evidence type="ECO:0000313" key="7">
    <source>
        <dbReference type="EMBL" id="QWG24804.1"/>
    </source>
</evidence>
<keyword evidence="7" id="KW-0436">Ligase</keyword>
<feature type="transmembrane region" description="Helical" evidence="5">
    <location>
        <begin position="176"/>
        <end position="194"/>
    </location>
</feature>
<feature type="transmembrane region" description="Helical" evidence="5">
    <location>
        <begin position="110"/>
        <end position="127"/>
    </location>
</feature>
<evidence type="ECO:0000256" key="5">
    <source>
        <dbReference type="SAM" id="Phobius"/>
    </source>
</evidence>
<keyword evidence="4 5" id="KW-0472">Membrane</keyword>
<keyword evidence="3 5" id="KW-1133">Transmembrane helix</keyword>
<dbReference type="Pfam" id="PF04932">
    <property type="entry name" value="Wzy_C"/>
    <property type="match status" value="1"/>
</dbReference>
<evidence type="ECO:0000256" key="1">
    <source>
        <dbReference type="ARBA" id="ARBA00004141"/>
    </source>
</evidence>
<evidence type="ECO:0000256" key="3">
    <source>
        <dbReference type="ARBA" id="ARBA00022989"/>
    </source>
</evidence>
<dbReference type="GO" id="GO:0016020">
    <property type="term" value="C:membrane"/>
    <property type="evidence" value="ECO:0007669"/>
    <property type="project" value="UniProtKB-SubCell"/>
</dbReference>
<proteinExistence type="predicted"/>
<feature type="transmembrane region" description="Helical" evidence="5">
    <location>
        <begin position="241"/>
        <end position="259"/>
    </location>
</feature>
<evidence type="ECO:0000313" key="8">
    <source>
        <dbReference type="Proteomes" id="UP000676951"/>
    </source>
</evidence>
<feature type="transmembrane region" description="Helical" evidence="5">
    <location>
        <begin position="220"/>
        <end position="236"/>
    </location>
</feature>
<dbReference type="InterPro" id="IPR007016">
    <property type="entry name" value="O-antigen_ligase-rel_domated"/>
</dbReference>
<comment type="subcellular location">
    <subcellularLocation>
        <location evidence="1">Membrane</location>
        <topology evidence="1">Multi-pass membrane protein</topology>
    </subcellularLocation>
</comment>
<feature type="transmembrane region" description="Helical" evidence="5">
    <location>
        <begin position="363"/>
        <end position="385"/>
    </location>
</feature>
<dbReference type="GO" id="GO:0016874">
    <property type="term" value="F:ligase activity"/>
    <property type="evidence" value="ECO:0007669"/>
    <property type="project" value="UniProtKB-KW"/>
</dbReference>
<accession>A0A975P282</accession>
<dbReference type="RefSeq" id="WP_215605547.1">
    <property type="nucleotide sequence ID" value="NZ_CP076136.1"/>
</dbReference>
<keyword evidence="8" id="KW-1185">Reference proteome</keyword>
<feature type="transmembrane region" description="Helical" evidence="5">
    <location>
        <begin position="199"/>
        <end position="214"/>
    </location>
</feature>
<gene>
    <name evidence="7" type="ORF">KMZ93_07920</name>
</gene>
<reference evidence="7 8" key="1">
    <citation type="submission" date="2021-06" db="EMBL/GenBank/DDBJ databases">
        <title>Bradyrhizobium sp. S2-11-4 Genome sequencing.</title>
        <authorList>
            <person name="Jin L."/>
        </authorList>
    </citation>
    <scope>NUCLEOTIDE SEQUENCE [LARGE SCALE GENOMIC DNA]</scope>
    <source>
        <strain evidence="7 8">S2-11-4</strain>
    </source>
</reference>
<dbReference type="Proteomes" id="UP000676951">
    <property type="component" value="Chromosome"/>
</dbReference>
<feature type="transmembrane region" description="Helical" evidence="5">
    <location>
        <begin position="397"/>
        <end position="416"/>
    </location>
</feature>
<feature type="transmembrane region" description="Helical" evidence="5">
    <location>
        <begin position="23"/>
        <end position="40"/>
    </location>
</feature>
<keyword evidence="2 5" id="KW-0812">Transmembrane</keyword>
<sequence length="457" mass="50676">MPYTQAVTTSSLKRKYRGTLSEGDWYLALLAIVLLGYALMGKGFAYLGYPPLYVGEITFFIGIVVFLRIGAFAGALATLPALLLFALMAWVLARTLPFVGWYGFDALRDSVVVIYGCFAFIVIGLLLEDARRINTVLRYYGIMLATFPAIPVGFWLTKYWVDYIPRLYGPVPIVEIGASAVGTHLAGAMVFVLIGFRRVSFLWIIVWFITLSLVSATNRGATLAAIVPVTIAMLVLGRYRLLLTTMAAAVGIFAALLALESSFGEYKEAKDSMERPVSAHQIVENAKSIIGQSGQQTESTKQWRLNWWDIIINDAIHGPNFWNGRGFGINLADADGFAGTEERQNRPPTRSPHSVHMTLLARAGVPGAVLWVLVLVSWFGLLIRTMLTARARRQQRWLELFLFVACYAMAILINASFDVTLEGPMQGIWFWCLFGFGIGSVMVYRARHSERNGAAAR</sequence>
<feature type="transmembrane region" description="Helical" evidence="5">
    <location>
        <begin position="52"/>
        <end position="70"/>
    </location>
</feature>
<evidence type="ECO:0000256" key="4">
    <source>
        <dbReference type="ARBA" id="ARBA00023136"/>
    </source>
</evidence>